<dbReference type="AlphaFoldDB" id="A0A4R0PMK0"/>
<accession>A0A4R0PMK0</accession>
<dbReference type="InterPro" id="IPR044644">
    <property type="entry name" value="DinF-like"/>
</dbReference>
<dbReference type="PANTHER" id="PTHR42893">
    <property type="entry name" value="PROTEIN DETOXIFICATION 44, CHLOROPLASTIC-RELATED"/>
    <property type="match status" value="1"/>
</dbReference>
<keyword evidence="8" id="KW-1185">Reference proteome</keyword>
<dbReference type="PANTHER" id="PTHR42893:SF46">
    <property type="entry name" value="PROTEIN DETOXIFICATION 44, CHLOROPLASTIC"/>
    <property type="match status" value="1"/>
</dbReference>
<comment type="similarity">
    <text evidence="2">Belongs to the multi antimicrobial extrusion (MATE) (TC 2.A.66.1) family.</text>
</comment>
<evidence type="ECO:0000256" key="1">
    <source>
        <dbReference type="ARBA" id="ARBA00004141"/>
    </source>
</evidence>
<comment type="subcellular location">
    <subcellularLocation>
        <location evidence="1">Membrane</location>
        <topology evidence="1">Multi-pass membrane protein</topology>
    </subcellularLocation>
</comment>
<evidence type="ECO:0000256" key="5">
    <source>
        <dbReference type="ARBA" id="ARBA00023136"/>
    </source>
</evidence>
<feature type="transmembrane region" description="Helical" evidence="6">
    <location>
        <begin position="47"/>
        <end position="68"/>
    </location>
</feature>
<feature type="transmembrane region" description="Helical" evidence="6">
    <location>
        <begin position="167"/>
        <end position="191"/>
    </location>
</feature>
<comment type="caution">
    <text evidence="7">The sequence shown here is derived from an EMBL/GenBank/DDBJ whole genome shotgun (WGS) entry which is preliminary data.</text>
</comment>
<dbReference type="Proteomes" id="UP000291301">
    <property type="component" value="Unassembled WGS sequence"/>
</dbReference>
<feature type="transmembrane region" description="Helical" evidence="6">
    <location>
        <begin position="267"/>
        <end position="291"/>
    </location>
</feature>
<feature type="transmembrane region" description="Helical" evidence="6">
    <location>
        <begin position="297"/>
        <end position="320"/>
    </location>
</feature>
<feature type="transmembrane region" description="Helical" evidence="6">
    <location>
        <begin position="203"/>
        <end position="222"/>
    </location>
</feature>
<feature type="transmembrane region" description="Helical" evidence="6">
    <location>
        <begin position="125"/>
        <end position="147"/>
    </location>
</feature>
<feature type="transmembrane region" description="Helical" evidence="6">
    <location>
        <begin position="422"/>
        <end position="441"/>
    </location>
</feature>
<proteinExistence type="inferred from homology"/>
<organism evidence="7 8">
    <name type="scientific">Oricola cellulosilytica</name>
    <dbReference type="NCBI Taxonomy" id="1429082"/>
    <lineage>
        <taxon>Bacteria</taxon>
        <taxon>Pseudomonadati</taxon>
        <taxon>Pseudomonadota</taxon>
        <taxon>Alphaproteobacteria</taxon>
        <taxon>Hyphomicrobiales</taxon>
        <taxon>Ahrensiaceae</taxon>
        <taxon>Oricola</taxon>
    </lineage>
</organism>
<feature type="transmembrane region" description="Helical" evidence="6">
    <location>
        <begin position="447"/>
        <end position="465"/>
    </location>
</feature>
<dbReference type="InterPro" id="IPR002528">
    <property type="entry name" value="MATE_fam"/>
</dbReference>
<keyword evidence="3 6" id="KW-0812">Transmembrane</keyword>
<dbReference type="GO" id="GO:0015297">
    <property type="term" value="F:antiporter activity"/>
    <property type="evidence" value="ECO:0007669"/>
    <property type="project" value="InterPro"/>
</dbReference>
<feature type="transmembrane region" description="Helical" evidence="6">
    <location>
        <begin position="80"/>
        <end position="102"/>
    </location>
</feature>
<feature type="transmembrane region" description="Helical" evidence="6">
    <location>
        <begin position="389"/>
        <end position="410"/>
    </location>
</feature>
<evidence type="ECO:0000313" key="8">
    <source>
        <dbReference type="Proteomes" id="UP000291301"/>
    </source>
</evidence>
<keyword evidence="4 6" id="KW-1133">Transmembrane helix</keyword>
<evidence type="ECO:0000256" key="3">
    <source>
        <dbReference type="ARBA" id="ARBA00022692"/>
    </source>
</evidence>
<dbReference type="NCBIfam" id="TIGR00797">
    <property type="entry name" value="matE"/>
    <property type="match status" value="1"/>
</dbReference>
<feature type="transmembrane region" description="Helical" evidence="6">
    <location>
        <begin position="228"/>
        <end position="246"/>
    </location>
</feature>
<gene>
    <name evidence="7" type="ORF">E0D97_03775</name>
</gene>
<feature type="transmembrane region" description="Helical" evidence="6">
    <location>
        <begin position="353"/>
        <end position="373"/>
    </location>
</feature>
<evidence type="ECO:0000256" key="6">
    <source>
        <dbReference type="SAM" id="Phobius"/>
    </source>
</evidence>
<dbReference type="EMBL" id="SJST01000001">
    <property type="protein sequence ID" value="TCD16549.1"/>
    <property type="molecule type" value="Genomic_DNA"/>
</dbReference>
<sequence>MAKFSYCICRQKQPSLASAIHRDRSRQTVTTSEPSVSSLPFEVSNRMVFAIAVPMTLAYLTTPLLGIVDTAVIGQFGDAALIGGLAVGAIIFDIVFTTFNFLRSGTTGFVAQAFGRGDETEQQAVFWRAVLLAAGLGLVLLILGPLIRELGILLMNPGEGVADATRSYVTIRMLGAPFSLVNYALLGLLLGQGRAMAGLLLQTLLNGINIAGSIWFGLVLGWQIEGVAIGTVLGEAIAAGAGFWWIRRGFDLRHAPSRARVLDREAFLRLVSVNRDIMIRSFALLAGFSLFTRTGAQFGAVTLAANAILMNFFLIAGYYLDGFATAAEQIVGRAIGANHPPAFWRAVRLTTMWGFALAGFTTIMVVLFGPAAIDLMTTAPDVRAEAKTYLMWAALTAIAGVLAFEMDGVFIGATWSKDMRNMMLASLAVFVILLLTVVPAYGNHGLWLALNVFLGVRGLTLLAILPRKARRVFG</sequence>
<name>A0A4R0PMK0_9HYPH</name>
<dbReference type="GO" id="GO:0005886">
    <property type="term" value="C:plasma membrane"/>
    <property type="evidence" value="ECO:0007669"/>
    <property type="project" value="TreeGrafter"/>
</dbReference>
<dbReference type="CDD" id="cd13136">
    <property type="entry name" value="MATE_DinF_like"/>
    <property type="match status" value="1"/>
</dbReference>
<dbReference type="GO" id="GO:0042910">
    <property type="term" value="F:xenobiotic transmembrane transporter activity"/>
    <property type="evidence" value="ECO:0007669"/>
    <property type="project" value="InterPro"/>
</dbReference>
<dbReference type="OrthoDB" id="9789527at2"/>
<dbReference type="Pfam" id="PF01554">
    <property type="entry name" value="MatE"/>
    <property type="match status" value="2"/>
</dbReference>
<reference evidence="7 8" key="1">
    <citation type="journal article" date="2015" name="Antonie Van Leeuwenhoek">
        <title>Oricola cellulosilytica gen. nov., sp. nov., a cellulose-degrading bacterium of the family Phyllobacteriaceae isolated from surface seashore water, and emended descriptions of Mesorhizobium loti and Phyllobacterium myrsinacearum.</title>
        <authorList>
            <person name="Hameed A."/>
            <person name="Shahina M."/>
            <person name="Lai W.A."/>
            <person name="Lin S.Y."/>
            <person name="Young L.S."/>
            <person name="Liu Y.C."/>
            <person name="Hsu Y.H."/>
            <person name="Young C.C."/>
        </authorList>
    </citation>
    <scope>NUCLEOTIDE SEQUENCE [LARGE SCALE GENOMIC DNA]</scope>
    <source>
        <strain evidence="7 8">KCTC 52183</strain>
    </source>
</reference>
<evidence type="ECO:0000256" key="4">
    <source>
        <dbReference type="ARBA" id="ARBA00022989"/>
    </source>
</evidence>
<evidence type="ECO:0000313" key="7">
    <source>
        <dbReference type="EMBL" id="TCD16549.1"/>
    </source>
</evidence>
<evidence type="ECO:0000256" key="2">
    <source>
        <dbReference type="ARBA" id="ARBA00010199"/>
    </source>
</evidence>
<keyword evidence="5 6" id="KW-0472">Membrane</keyword>
<protein>
    <submittedName>
        <fullName evidence="7">MATE family efflux transporter</fullName>
    </submittedName>
</protein>